<feature type="transmembrane region" description="Helical" evidence="1">
    <location>
        <begin position="47"/>
        <end position="67"/>
    </location>
</feature>
<keyword evidence="1" id="KW-0472">Membrane</keyword>
<keyword evidence="1" id="KW-0812">Transmembrane</keyword>
<evidence type="ECO:0000256" key="1">
    <source>
        <dbReference type="SAM" id="Phobius"/>
    </source>
</evidence>
<gene>
    <name evidence="2" type="ORF">SAMN05216215_10359</name>
</gene>
<keyword evidence="3" id="KW-1185">Reference proteome</keyword>
<proteinExistence type="predicted"/>
<dbReference type="Proteomes" id="UP000199529">
    <property type="component" value="Unassembled WGS sequence"/>
</dbReference>
<dbReference type="EMBL" id="FNOK01000035">
    <property type="protein sequence ID" value="SDY78639.1"/>
    <property type="molecule type" value="Genomic_DNA"/>
</dbReference>
<feature type="transmembrane region" description="Helical" evidence="1">
    <location>
        <begin position="73"/>
        <end position="91"/>
    </location>
</feature>
<organism evidence="2 3">
    <name type="scientific">Saccharopolyspora shandongensis</name>
    <dbReference type="NCBI Taxonomy" id="418495"/>
    <lineage>
        <taxon>Bacteria</taxon>
        <taxon>Bacillati</taxon>
        <taxon>Actinomycetota</taxon>
        <taxon>Actinomycetes</taxon>
        <taxon>Pseudonocardiales</taxon>
        <taxon>Pseudonocardiaceae</taxon>
        <taxon>Saccharopolyspora</taxon>
    </lineage>
</organism>
<dbReference type="AlphaFoldDB" id="A0A1H3MRC9"/>
<dbReference type="Pfam" id="PF14248">
    <property type="entry name" value="DUF4345"/>
    <property type="match status" value="1"/>
</dbReference>
<feature type="transmembrane region" description="Helical" evidence="1">
    <location>
        <begin position="103"/>
        <end position="122"/>
    </location>
</feature>
<evidence type="ECO:0000313" key="2">
    <source>
        <dbReference type="EMBL" id="SDY78639.1"/>
    </source>
</evidence>
<evidence type="ECO:0000313" key="3">
    <source>
        <dbReference type="Proteomes" id="UP000199529"/>
    </source>
</evidence>
<reference evidence="3" key="1">
    <citation type="submission" date="2016-10" db="EMBL/GenBank/DDBJ databases">
        <authorList>
            <person name="Varghese N."/>
            <person name="Submissions S."/>
        </authorList>
    </citation>
    <scope>NUCLEOTIDE SEQUENCE [LARGE SCALE GENOMIC DNA]</scope>
    <source>
        <strain evidence="3">CGMCC 4.3530</strain>
    </source>
</reference>
<protein>
    <recommendedName>
        <fullName evidence="4">DUF4345 domain-containing protein</fullName>
    </recommendedName>
</protein>
<dbReference type="OrthoDB" id="8481950at2"/>
<dbReference type="InterPro" id="IPR025597">
    <property type="entry name" value="DUF4345"/>
</dbReference>
<evidence type="ECO:0008006" key="4">
    <source>
        <dbReference type="Google" id="ProtNLM"/>
    </source>
</evidence>
<keyword evidence="1" id="KW-1133">Transmembrane helix</keyword>
<sequence length="123" mass="12591">MGTASLVIVATFFAGMGLFGLIAPAALVRPFGIRASTPESRSEVRAVYGGFGIAIAVLLAVAVPDVAGMRRGIAVAVAAALLGMAFGRVVSRAVDRPTRFYPIWFYCCVEIVAAGMLLGAAAG</sequence>
<accession>A0A1H3MRC9</accession>
<feature type="transmembrane region" description="Helical" evidence="1">
    <location>
        <begin position="6"/>
        <end position="27"/>
    </location>
</feature>
<name>A0A1H3MRC9_9PSEU</name>